<sequence>MFYIPNIPFAFYHAIKARNLVFYTAVNPSIANSGIGTESKYETQKLIPAHLLPSTVLHTPENTINETLTKLKEKKITFPMIAKPDIGFRGMLVQKINSETALIDYLNKYPINILIQEFLTEPHECGIFYHRFPGTHQGTISSITLKDFLTVVGDGQHSVLELIEQHPRAQVYLDLLTKNNEIAFDTILEIGEKLQLTEIGNHSKGTQFINGNHLINNKLELIFTQLNKQIKGWYYGRLDIKYSSIEALEQGQFKVLELNGILAEPTHMYDANSYTYFKALKEMRKHWKQLYLIARYNHDVKKVPYRSVTGLLKDVRALIIYTKSLAKLHQFTPYS</sequence>
<dbReference type="InterPro" id="IPR013815">
    <property type="entry name" value="ATP_grasp_subdomain_1"/>
</dbReference>
<dbReference type="EMBL" id="BMJW01000002">
    <property type="protein sequence ID" value="GGH00515.1"/>
    <property type="molecule type" value="Genomic_DNA"/>
</dbReference>
<dbReference type="Proteomes" id="UP000633278">
    <property type="component" value="Unassembled WGS sequence"/>
</dbReference>
<dbReference type="Gene3D" id="3.30.1490.20">
    <property type="entry name" value="ATP-grasp fold, A domain"/>
    <property type="match status" value="1"/>
</dbReference>
<evidence type="ECO:0000313" key="1">
    <source>
        <dbReference type="EMBL" id="GGH00515.1"/>
    </source>
</evidence>
<comment type="caution">
    <text evidence="1">The sequence shown here is derived from an EMBL/GenBank/DDBJ whole genome shotgun (WGS) entry which is preliminary data.</text>
</comment>
<reference evidence="1" key="1">
    <citation type="journal article" date="2014" name="Int. J. Syst. Evol. Microbiol.">
        <title>Complete genome sequence of Corynebacterium casei LMG S-19264T (=DSM 44701T), isolated from a smear-ripened cheese.</title>
        <authorList>
            <consortium name="US DOE Joint Genome Institute (JGI-PGF)"/>
            <person name="Walter F."/>
            <person name="Albersmeier A."/>
            <person name="Kalinowski J."/>
            <person name="Ruckert C."/>
        </authorList>
    </citation>
    <scope>NUCLEOTIDE SEQUENCE</scope>
    <source>
        <strain evidence="1">CGMCC 1.15763</strain>
    </source>
</reference>
<dbReference type="SUPFAM" id="SSF56059">
    <property type="entry name" value="Glutathione synthetase ATP-binding domain-like"/>
    <property type="match status" value="1"/>
</dbReference>
<dbReference type="AlphaFoldDB" id="A0A917MEJ2"/>
<accession>A0A917MEJ2</accession>
<gene>
    <name evidence="1" type="ORF">GCM10011416_18850</name>
</gene>
<evidence type="ECO:0000313" key="2">
    <source>
        <dbReference type="Proteomes" id="UP000633278"/>
    </source>
</evidence>
<proteinExistence type="predicted"/>
<dbReference type="GO" id="GO:0005524">
    <property type="term" value="F:ATP binding"/>
    <property type="evidence" value="ECO:0007669"/>
    <property type="project" value="InterPro"/>
</dbReference>
<keyword evidence="2" id="KW-1185">Reference proteome</keyword>
<protein>
    <submittedName>
        <fullName evidence="1">D-alanine--D-alanine ligase</fullName>
    </submittedName>
</protein>
<dbReference type="GO" id="GO:0016874">
    <property type="term" value="F:ligase activity"/>
    <property type="evidence" value="ECO:0007669"/>
    <property type="project" value="UniProtKB-KW"/>
</dbReference>
<reference evidence="1" key="2">
    <citation type="submission" date="2020-09" db="EMBL/GenBank/DDBJ databases">
        <authorList>
            <person name="Sun Q."/>
            <person name="Zhou Y."/>
        </authorList>
    </citation>
    <scope>NUCLEOTIDE SEQUENCE</scope>
    <source>
        <strain evidence="1">CGMCC 1.15763</strain>
    </source>
</reference>
<keyword evidence="1" id="KW-0436">Ligase</keyword>
<organism evidence="1 2">
    <name type="scientific">Polaribacter pacificus</name>
    <dbReference type="NCBI Taxonomy" id="1775173"/>
    <lineage>
        <taxon>Bacteria</taxon>
        <taxon>Pseudomonadati</taxon>
        <taxon>Bacteroidota</taxon>
        <taxon>Flavobacteriia</taxon>
        <taxon>Flavobacteriales</taxon>
        <taxon>Flavobacteriaceae</taxon>
    </lineage>
</organism>
<name>A0A917MEJ2_9FLAO</name>